<dbReference type="SUPFAM" id="SSF46785">
    <property type="entry name" value="Winged helix' DNA-binding domain"/>
    <property type="match status" value="2"/>
</dbReference>
<dbReference type="Proteomes" id="UP000505377">
    <property type="component" value="Chromosome"/>
</dbReference>
<dbReference type="AlphaFoldDB" id="A0A6M6JF13"/>
<dbReference type="EMBL" id="CP053564">
    <property type="protein sequence ID" value="QJY45673.1"/>
    <property type="molecule type" value="Genomic_DNA"/>
</dbReference>
<keyword evidence="3" id="KW-1185">Reference proteome</keyword>
<evidence type="ECO:0000259" key="1">
    <source>
        <dbReference type="Pfam" id="PF04326"/>
    </source>
</evidence>
<dbReference type="Pfam" id="PF04326">
    <property type="entry name" value="SLFN_AlbA_2"/>
    <property type="match status" value="1"/>
</dbReference>
<dbReference type="Gene3D" id="3.30.565.60">
    <property type="match status" value="1"/>
</dbReference>
<dbReference type="InterPro" id="IPR007421">
    <property type="entry name" value="Schlafen_AlbA_2_dom"/>
</dbReference>
<proteinExistence type="predicted"/>
<dbReference type="Gene3D" id="3.30.950.30">
    <property type="entry name" value="Schlafen, AAA domain"/>
    <property type="match status" value="1"/>
</dbReference>
<dbReference type="PANTHER" id="PTHR30595:SF6">
    <property type="entry name" value="SCHLAFEN ALBA-2 DOMAIN-CONTAINING PROTEIN"/>
    <property type="match status" value="1"/>
</dbReference>
<feature type="domain" description="Schlafen AlbA-2" evidence="1">
    <location>
        <begin position="20"/>
        <end position="129"/>
    </location>
</feature>
<dbReference type="RefSeq" id="WP_172156008.1">
    <property type="nucleotide sequence ID" value="NZ_CP053564.1"/>
</dbReference>
<dbReference type="InterPro" id="IPR036388">
    <property type="entry name" value="WH-like_DNA-bd_sf"/>
</dbReference>
<accession>A0A6M6JF13</accession>
<evidence type="ECO:0000313" key="2">
    <source>
        <dbReference type="EMBL" id="QJY45673.1"/>
    </source>
</evidence>
<dbReference type="Gene3D" id="1.10.10.10">
    <property type="entry name" value="Winged helix-like DNA-binding domain superfamily/Winged helix DNA-binding domain"/>
    <property type="match status" value="1"/>
</dbReference>
<name>A0A6M6JF13_9PSEU</name>
<organism evidence="2 3">
    <name type="scientific">Pseudonocardia broussonetiae</name>
    <dbReference type="NCBI Taxonomy" id="2736640"/>
    <lineage>
        <taxon>Bacteria</taxon>
        <taxon>Bacillati</taxon>
        <taxon>Actinomycetota</taxon>
        <taxon>Actinomycetes</taxon>
        <taxon>Pseudonocardiales</taxon>
        <taxon>Pseudonocardiaceae</taxon>
        <taxon>Pseudonocardia</taxon>
    </lineage>
</organism>
<dbReference type="InterPro" id="IPR038461">
    <property type="entry name" value="Schlafen_AlbA_2_dom_sf"/>
</dbReference>
<reference evidence="2 3" key="1">
    <citation type="submission" date="2020-05" db="EMBL/GenBank/DDBJ databases">
        <authorList>
            <person name="Mo P."/>
        </authorList>
    </citation>
    <scope>NUCLEOTIDE SEQUENCE [LARGE SCALE GENOMIC DNA]</scope>
    <source>
        <strain evidence="2 3">Gen01</strain>
    </source>
</reference>
<protein>
    <submittedName>
        <fullName evidence="2">AAA family ATPase</fullName>
    </submittedName>
</protein>
<dbReference type="KEGG" id="pbro:HOP40_07550"/>
<dbReference type="InterPro" id="IPR038475">
    <property type="entry name" value="RecG_C_sf"/>
</dbReference>
<gene>
    <name evidence="2" type="ORF">HOP40_07550</name>
</gene>
<evidence type="ECO:0000313" key="3">
    <source>
        <dbReference type="Proteomes" id="UP000505377"/>
    </source>
</evidence>
<sequence length="564" mass="62093">MDDGNVTWGGRVRRALAEGESYSVEFKSERSAKLNDRDLVEAVVCLANGAGGLLLLGVEDDGTPTGSRPRHETGRTDPLRVQAYVANTTQPPVSVTVQSVDVDGVEIVALDVPDSPRVTGTTRGTYVRRAVGSDGRPMCIPFHAHEMLAHDIDRGAVDHAAIPVVGARLDDLDPVEFDRVRRLVNEAGARGDRILAGLSDHEILQALGMARDDHVVTVGALLLFGRSSAIRRFVPTHEAAFQVLRGLQVEANEFFVEPLFRLAEAMYARFEARNREQELQWGLLRVPLPDYSQTAFREALANALTHRDYTRRGAVHVQWEDDQLEISSPGGLPAGVTVQNLLVTPPRPRSPLLADAFKRTGLVERTGRGVNRMFAEQLRVGRAAPDFGRTSHEQVVAILPGGPADAALTRWVLEQERESDRPLPLPDLQVLSELVRERRAGTAELSQVLQRTESETRHLLVRMVEQGWVEARGDGKGRSWHLSAAVHRALEEPSGYVRVRGFEPMQQEQMVLSYVTAHGRISRGQAAELCSLAPAQASRLLGRLVGSGKLVRRGERRGSYYEAP</sequence>
<dbReference type="PANTHER" id="PTHR30595">
    <property type="entry name" value="GLPR-RELATED TRANSCRIPTIONAL REPRESSOR"/>
    <property type="match status" value="1"/>
</dbReference>
<dbReference type="InterPro" id="IPR036390">
    <property type="entry name" value="WH_DNA-bd_sf"/>
</dbReference>
<dbReference type="Pfam" id="PF13749">
    <property type="entry name" value="HATPase_c_4"/>
    <property type="match status" value="1"/>
</dbReference>